<keyword evidence="2" id="KW-1185">Reference proteome</keyword>
<protein>
    <submittedName>
        <fullName evidence="1">SDR family NAD(P)-dependent oxidoreductase</fullName>
    </submittedName>
</protein>
<evidence type="ECO:0000313" key="2">
    <source>
        <dbReference type="Proteomes" id="UP001432251"/>
    </source>
</evidence>
<organism evidence="1 2">
    <name type="scientific">Streptomyces citrinus</name>
    <dbReference type="NCBI Taxonomy" id="3118173"/>
    <lineage>
        <taxon>Bacteria</taxon>
        <taxon>Bacillati</taxon>
        <taxon>Actinomycetota</taxon>
        <taxon>Actinomycetes</taxon>
        <taxon>Kitasatosporales</taxon>
        <taxon>Streptomycetaceae</taxon>
        <taxon>Streptomyces</taxon>
    </lineage>
</organism>
<dbReference type="EMBL" id="CP146022">
    <property type="protein sequence ID" value="WWQ68792.1"/>
    <property type="molecule type" value="Genomic_DNA"/>
</dbReference>
<dbReference type="Proteomes" id="UP001432251">
    <property type="component" value="Chromosome"/>
</dbReference>
<proteinExistence type="predicted"/>
<reference evidence="1" key="1">
    <citation type="journal article" date="2025" name="Int. J. Syst. Evol. Microbiol.">
        <title>Streptomyces citrinus sp. nov., with yellow diffusible pigment.</title>
        <authorList>
            <person name="He Y."/>
            <person name="Yang E."/>
            <person name="Xu J."/>
            <person name="Sun Y."/>
            <person name="Sun L."/>
        </authorList>
    </citation>
    <scope>NUCLEOTIDE SEQUENCE</scope>
    <source>
        <strain evidence="1">Q6</strain>
    </source>
</reference>
<evidence type="ECO:0000313" key="1">
    <source>
        <dbReference type="EMBL" id="WWQ68792.1"/>
    </source>
</evidence>
<name>A0ACD5ANK4_9ACTN</name>
<accession>A0ACD5ANK4</accession>
<gene>
    <name evidence="1" type="ORF">V2W30_39300</name>
</gene>
<sequence length="224" mass="23201">MNINGARILLPGATGELGSALARKLHNRGALLHLAGRNETVLRRLQDELPGVRTSTFDAYDLDACAALTRRAAEQMGGLDIVVTSIGVPAFGPADRISDAVAEHLMTVNAQGPIAFLRAALPLIPPGGVLAAITGTVAGNPPAHMADYAAAKAALAAWLQAVGKEQRRRQVTLIDLRLPHVNTGFATRAAAGRPPHLPPGLPIAAAVELVMDALADAETDTCTA</sequence>